<dbReference type="EMBL" id="SWBQ01000001">
    <property type="protein sequence ID" value="TKC09177.1"/>
    <property type="molecule type" value="Genomic_DNA"/>
</dbReference>
<reference evidence="9 10" key="1">
    <citation type="submission" date="2019-04" db="EMBL/GenBank/DDBJ databases">
        <title>Pedobacter sp. RP-3-15 sp. nov., isolated from Arctic soil.</title>
        <authorList>
            <person name="Dahal R.H."/>
            <person name="Kim D.-U."/>
        </authorList>
    </citation>
    <scope>NUCLEOTIDE SEQUENCE [LARGE SCALE GENOMIC DNA]</scope>
    <source>
        <strain evidence="9 10">RP-3-15</strain>
    </source>
</reference>
<dbReference type="GO" id="GO:0009279">
    <property type="term" value="C:cell outer membrane"/>
    <property type="evidence" value="ECO:0007669"/>
    <property type="project" value="UniProtKB-SubCell"/>
</dbReference>
<evidence type="ECO:0000256" key="7">
    <source>
        <dbReference type="PROSITE-ProRule" id="PRU01360"/>
    </source>
</evidence>
<dbReference type="Proteomes" id="UP000307244">
    <property type="component" value="Unassembled WGS sequence"/>
</dbReference>
<evidence type="ECO:0000256" key="2">
    <source>
        <dbReference type="ARBA" id="ARBA00022448"/>
    </source>
</evidence>
<dbReference type="AlphaFoldDB" id="A0A4U1CMR3"/>
<evidence type="ECO:0000256" key="3">
    <source>
        <dbReference type="ARBA" id="ARBA00022452"/>
    </source>
</evidence>
<dbReference type="InterPro" id="IPR037066">
    <property type="entry name" value="Plug_dom_sf"/>
</dbReference>
<dbReference type="Gene3D" id="2.40.170.20">
    <property type="entry name" value="TonB-dependent receptor, beta-barrel domain"/>
    <property type="match status" value="1"/>
</dbReference>
<evidence type="ECO:0000256" key="6">
    <source>
        <dbReference type="ARBA" id="ARBA00023237"/>
    </source>
</evidence>
<dbReference type="InterPro" id="IPR012910">
    <property type="entry name" value="Plug_dom"/>
</dbReference>
<dbReference type="RefSeq" id="WP_136834590.1">
    <property type="nucleotide sequence ID" value="NZ_SWBQ01000001.1"/>
</dbReference>
<evidence type="ECO:0000313" key="9">
    <source>
        <dbReference type="EMBL" id="TKC09177.1"/>
    </source>
</evidence>
<evidence type="ECO:0000256" key="5">
    <source>
        <dbReference type="ARBA" id="ARBA00023136"/>
    </source>
</evidence>
<keyword evidence="6 7" id="KW-0998">Cell outer membrane</keyword>
<proteinExistence type="inferred from homology"/>
<evidence type="ECO:0000256" key="1">
    <source>
        <dbReference type="ARBA" id="ARBA00004571"/>
    </source>
</evidence>
<sequence length="997" mass="111862">MRIIATITFLGVLCTATYPFGNTARSACISNNLLFNESFLQQTDTAKKSVDTGVVGIASPKKSIEKKLQSKGNKLDPKKLSVFPALSLQQYLKGESAGLYVQEPSGEPGTVQHMFIHGTSQPLLSARELFATQPLVVLDGVPLVGEHPFAFDIQQFKYDRIGPATNTLANINMANIKSIEVLKDLSSTAIYGPKGANGVILITTNAPGTKRKITFDSYVGLAQPNSVTTINGKFENDFRRQFYNKYTANGNYSENDVYPLYLSDSLNNAFYGPSNWNDKYYNSEVVYGVNASISGGTDRANFRFSLGTLRSGGVADDTGADRYDTRFIINMKPVSWFTVSAMVNANQIMRQRNRNVRDRLSQVNYIPDLSSPIAPNKDYYSGYLSEFNKGFDKNKTNIIEGYVKLGVNLGKFNFISTLGLDYNEGTRDIFFARTLLQSTNYASNYYGYNQRATIDNVATYDYDLNEDHKFNFSVGSIIQYDKYRYSYAYAYKGSNDFIKLNLLESDPNNGNYLQPTVFRRELVYKFLDKTRNNQVSFYGKADYTYKEKYSFSAILRGDASSNQQPTNRWFYAPVFSAGWDIKKELLADNSSVSSLNLRASAGRMGRYENFDNYAQGPQYTAFIGFTGNLISPGYNGFAVLNRPYTAGSVGYDLKWAYTDQASLGINGSFLNDRINASIDAYFKEDKNMLLGVPSGAEYGYTSIIKNGMAIRNTGVDLAISANILPAEKLFSWNSSINLNFNQNKLTALPGGLDQLIIGDRLLKIGEAVDRYWVLTNEGIYNTDSEVPVNSGGYRLSYNGIGLKAGDPRWKDLNGDGAITNEDRTLTGHALPQVSGGFNNDFSYKKWTLGLNFYFNLGRELVNQEMANRFDFVNREGQNNINSVREITFWEKRGDYSKYLLYNPWSSVAPYQANQDIFVEDASFLKLRTLSLTYDLTEFFKKKAANVQKFQVYGSVHNVFTLTKYTGQDPELVSYTGYDTGYGMQIPRTFTLGVKMDF</sequence>
<keyword evidence="10" id="KW-1185">Reference proteome</keyword>
<dbReference type="OrthoDB" id="9768177at2"/>
<comment type="subcellular location">
    <subcellularLocation>
        <location evidence="1 7">Cell outer membrane</location>
        <topology evidence="1 7">Multi-pass membrane protein</topology>
    </subcellularLocation>
</comment>
<name>A0A4U1CMR3_9SPHI</name>
<dbReference type="PROSITE" id="PS52016">
    <property type="entry name" value="TONB_DEPENDENT_REC_3"/>
    <property type="match status" value="1"/>
</dbReference>
<comment type="caution">
    <text evidence="9">The sequence shown here is derived from an EMBL/GenBank/DDBJ whole genome shotgun (WGS) entry which is preliminary data.</text>
</comment>
<evidence type="ECO:0000256" key="4">
    <source>
        <dbReference type="ARBA" id="ARBA00022692"/>
    </source>
</evidence>
<dbReference type="InterPro" id="IPR039426">
    <property type="entry name" value="TonB-dep_rcpt-like"/>
</dbReference>
<organism evidence="9 10">
    <name type="scientific">Pedobacter frigoris</name>
    <dbReference type="NCBI Taxonomy" id="2571272"/>
    <lineage>
        <taxon>Bacteria</taxon>
        <taxon>Pseudomonadati</taxon>
        <taxon>Bacteroidota</taxon>
        <taxon>Sphingobacteriia</taxon>
        <taxon>Sphingobacteriales</taxon>
        <taxon>Sphingobacteriaceae</taxon>
        <taxon>Pedobacter</taxon>
    </lineage>
</organism>
<dbReference type="InterPro" id="IPR023996">
    <property type="entry name" value="TonB-dep_OMP_SusC/RagA"/>
</dbReference>
<dbReference type="NCBIfam" id="TIGR04057">
    <property type="entry name" value="SusC_RagA_signa"/>
    <property type="match status" value="1"/>
</dbReference>
<accession>A0A4U1CMR3</accession>
<evidence type="ECO:0000259" key="8">
    <source>
        <dbReference type="Pfam" id="PF07715"/>
    </source>
</evidence>
<keyword evidence="4 7" id="KW-0812">Transmembrane</keyword>
<dbReference type="Pfam" id="PF07715">
    <property type="entry name" value="Plug"/>
    <property type="match status" value="1"/>
</dbReference>
<dbReference type="InterPro" id="IPR036942">
    <property type="entry name" value="Beta-barrel_TonB_sf"/>
</dbReference>
<keyword evidence="3 7" id="KW-1134">Transmembrane beta strand</keyword>
<gene>
    <name evidence="9" type="ORF">FA047_03525</name>
</gene>
<dbReference type="NCBIfam" id="TIGR04056">
    <property type="entry name" value="OMP_RagA_SusC"/>
    <property type="match status" value="1"/>
</dbReference>
<keyword evidence="5 7" id="KW-0472">Membrane</keyword>
<protein>
    <submittedName>
        <fullName evidence="9">SusC/RagA family TonB-linked outer membrane protein</fullName>
    </submittedName>
</protein>
<dbReference type="InterPro" id="IPR023997">
    <property type="entry name" value="TonB-dep_OMP_SusC/RagA_CS"/>
</dbReference>
<keyword evidence="2 7" id="KW-0813">Transport</keyword>
<feature type="domain" description="TonB-dependent receptor plug" evidence="8">
    <location>
        <begin position="75"/>
        <end position="199"/>
    </location>
</feature>
<dbReference type="Gene3D" id="2.170.130.10">
    <property type="entry name" value="TonB-dependent receptor, plug domain"/>
    <property type="match status" value="1"/>
</dbReference>
<dbReference type="SUPFAM" id="SSF56935">
    <property type="entry name" value="Porins"/>
    <property type="match status" value="1"/>
</dbReference>
<evidence type="ECO:0000313" key="10">
    <source>
        <dbReference type="Proteomes" id="UP000307244"/>
    </source>
</evidence>
<comment type="similarity">
    <text evidence="7">Belongs to the TonB-dependent receptor family.</text>
</comment>